<accession>A0A7Y0HPJ6</accession>
<evidence type="ECO:0000256" key="1">
    <source>
        <dbReference type="PIRSR" id="PIRSR000440-1"/>
    </source>
</evidence>
<dbReference type="GO" id="GO:0008811">
    <property type="term" value="F:chloramphenicol O-acetyltransferase activity"/>
    <property type="evidence" value="ECO:0007669"/>
    <property type="project" value="InterPro"/>
</dbReference>
<dbReference type="EMBL" id="JABBNI010000036">
    <property type="protein sequence ID" value="NMM64305.1"/>
    <property type="molecule type" value="Genomic_DNA"/>
</dbReference>
<gene>
    <name evidence="2" type="ORF">HBE96_16905</name>
</gene>
<keyword evidence="3" id="KW-1185">Reference proteome</keyword>
<dbReference type="PANTHER" id="PTHR38474:SF2">
    <property type="entry name" value="CHLORAMPHENICOL ACETYLTRANSFERASE"/>
    <property type="match status" value="1"/>
</dbReference>
<dbReference type="InterPro" id="IPR001707">
    <property type="entry name" value="Cmp_AcTrfase"/>
</dbReference>
<dbReference type="InterPro" id="IPR023213">
    <property type="entry name" value="CAT-like_dom_sf"/>
</dbReference>
<name>A0A7Y0HPJ6_9CLOT</name>
<comment type="caution">
    <text evidence="2">The sequence shown here is derived from an EMBL/GenBank/DDBJ whole genome shotgun (WGS) entry which is preliminary data.</text>
</comment>
<protein>
    <submittedName>
        <fullName evidence="2">Chloramphenicol acetyltransferase CAT</fullName>
    </submittedName>
</protein>
<dbReference type="Pfam" id="PF00302">
    <property type="entry name" value="CAT"/>
    <property type="match status" value="1"/>
</dbReference>
<dbReference type="Proteomes" id="UP000537131">
    <property type="component" value="Unassembled WGS sequence"/>
</dbReference>
<sequence length="224" mass="26257">MNTSFHAIDMDTWPRAHTYNYFTKTVSTLIYSINVTMDVTILKNTLKSKGLKFFPTYLYLVTRAIGRQQEFLMTMQDDVLGYWDSRTPFYPLFHVDDKTITFLWTEYDGDFEIFYKNYISDVKQYGKSHGIMLSKEAPPPNNYIISCVPWFSFNSLSMQLQNAKNYYAPIFESGGFTETNGTIMMPLSITVNHAAVDGYHIKMLLEELQWTMNHPEEWIKDIEM</sequence>
<dbReference type="PIRSF" id="PIRSF000440">
    <property type="entry name" value="CAT"/>
    <property type="match status" value="1"/>
</dbReference>
<evidence type="ECO:0000313" key="2">
    <source>
        <dbReference type="EMBL" id="NMM64305.1"/>
    </source>
</evidence>
<dbReference type="SMART" id="SM01059">
    <property type="entry name" value="CAT"/>
    <property type="match status" value="1"/>
</dbReference>
<reference evidence="2 3" key="2">
    <citation type="submission" date="2020-06" db="EMBL/GenBank/DDBJ databases">
        <title>Complete Genome Sequence of Clostridium muelleri sp. nov. P21T, an Acid-Alcohol Producing Acetogen Isolated from Old Hay.</title>
        <authorList>
            <person name="Duncan K.E."/>
            <person name="Tanner R.S."/>
        </authorList>
    </citation>
    <scope>NUCLEOTIDE SEQUENCE [LARGE SCALE GENOMIC DNA]</scope>
    <source>
        <strain evidence="2 3">P21</strain>
    </source>
</reference>
<reference evidence="2 3" key="1">
    <citation type="submission" date="2020-04" db="EMBL/GenBank/DDBJ databases">
        <authorList>
            <person name="Doyle D.A."/>
        </authorList>
    </citation>
    <scope>NUCLEOTIDE SEQUENCE [LARGE SCALE GENOMIC DNA]</scope>
    <source>
        <strain evidence="2 3">P21</strain>
    </source>
</reference>
<dbReference type="Gene3D" id="3.30.559.10">
    <property type="entry name" value="Chloramphenicol acetyltransferase-like domain"/>
    <property type="match status" value="1"/>
</dbReference>
<dbReference type="RefSeq" id="WP_169298896.1">
    <property type="nucleotide sequence ID" value="NZ_JABBNI010000036.1"/>
</dbReference>
<dbReference type="SUPFAM" id="SSF52777">
    <property type="entry name" value="CoA-dependent acyltransferases"/>
    <property type="match status" value="1"/>
</dbReference>
<dbReference type="PANTHER" id="PTHR38474">
    <property type="entry name" value="SLR0299 PROTEIN"/>
    <property type="match status" value="1"/>
</dbReference>
<feature type="active site" description="Proton acceptor" evidence="1">
    <location>
        <position position="193"/>
    </location>
</feature>
<proteinExistence type="predicted"/>
<dbReference type="AlphaFoldDB" id="A0A7Y0HPJ6"/>
<keyword evidence="2" id="KW-0808">Transferase</keyword>
<organism evidence="2 3">
    <name type="scientific">Clostridium muellerianum</name>
    <dbReference type="NCBI Taxonomy" id="2716538"/>
    <lineage>
        <taxon>Bacteria</taxon>
        <taxon>Bacillati</taxon>
        <taxon>Bacillota</taxon>
        <taxon>Clostridia</taxon>
        <taxon>Eubacteriales</taxon>
        <taxon>Clostridiaceae</taxon>
        <taxon>Clostridium</taxon>
    </lineage>
</organism>
<evidence type="ECO:0000313" key="3">
    <source>
        <dbReference type="Proteomes" id="UP000537131"/>
    </source>
</evidence>